<dbReference type="SMART" id="SM01092">
    <property type="entry name" value="CO_deh_flav_C"/>
    <property type="match status" value="1"/>
</dbReference>
<reference evidence="5 6" key="1">
    <citation type="journal article" date="2014" name="Genome Announc.">
        <title>Draft Genome Sequence of the Haloacid-Degrading Burkholderia caribensis Strain MBA4.</title>
        <authorList>
            <person name="Pan Y."/>
            <person name="Kong K.F."/>
            <person name="Tsang J.S."/>
        </authorList>
    </citation>
    <scope>NUCLEOTIDE SEQUENCE [LARGE SCALE GENOMIC DNA]</scope>
    <source>
        <strain evidence="5 6">MBA4</strain>
        <plasmid evidence="6">Plasmid</plasmid>
    </source>
</reference>
<sequence>MKPAAFDYVRAMTTHEALEMLAQSGEDARVLAGGQSLMAVLNMRLAQPRVLVDISRTDELNAVRVDRDARRLVVSAAATQGSVEWRTTLRDEVPLLAMAFPHISHFQIRNRGTVCGSIAHADPSAELPLVLTALGGEVLLRSKKKQRVLPANDFFQGMLMTAREPDELVEAVRFPLKEPGERFGFTECSARHGDFAMVACAAVVTDDAIRIAVGGVADRPKVERWPRLQGDDLRGALNDLSWKLGAQDDVHISAKYRRHLVRELGWRVIEEAK</sequence>
<dbReference type="GO" id="GO:0047542">
    <property type="term" value="F:2-furoyl-CoA dehydrogenase activity"/>
    <property type="evidence" value="ECO:0007669"/>
    <property type="project" value="UniProtKB-EC"/>
</dbReference>
<dbReference type="InterPro" id="IPR036318">
    <property type="entry name" value="FAD-bd_PCMH-like_sf"/>
</dbReference>
<dbReference type="Gene3D" id="3.30.43.10">
    <property type="entry name" value="Uridine Diphospho-n-acetylenolpyruvylglucosamine Reductase, domain 2"/>
    <property type="match status" value="1"/>
</dbReference>
<proteinExistence type="predicted"/>
<dbReference type="KEGG" id="bcai:K788_0001306"/>
<feature type="domain" description="FAD-binding PCMH-type" evidence="4">
    <location>
        <begin position="1"/>
        <end position="179"/>
    </location>
</feature>
<evidence type="ECO:0000256" key="1">
    <source>
        <dbReference type="ARBA" id="ARBA00022630"/>
    </source>
</evidence>
<dbReference type="RefSeq" id="WP_035994362.1">
    <property type="nucleotide sequence ID" value="NZ_CP012748.1"/>
</dbReference>
<dbReference type="InterPro" id="IPR016169">
    <property type="entry name" value="FAD-bd_PCMH_sub2"/>
</dbReference>
<evidence type="ECO:0000313" key="6">
    <source>
        <dbReference type="Proteomes" id="UP000019146"/>
    </source>
</evidence>
<dbReference type="GeneID" id="69973829"/>
<dbReference type="PANTHER" id="PTHR42659:SF2">
    <property type="entry name" value="XANTHINE DEHYDROGENASE SUBUNIT C-RELATED"/>
    <property type="match status" value="1"/>
</dbReference>
<dbReference type="SUPFAM" id="SSF56176">
    <property type="entry name" value="FAD-binding/transporter-associated domain-like"/>
    <property type="match status" value="1"/>
</dbReference>
<dbReference type="EMBL" id="CP012748">
    <property type="protein sequence ID" value="ALL70353.1"/>
    <property type="molecule type" value="Genomic_DNA"/>
</dbReference>
<dbReference type="PANTHER" id="PTHR42659">
    <property type="entry name" value="XANTHINE DEHYDROGENASE SUBUNIT C-RELATED"/>
    <property type="match status" value="1"/>
</dbReference>
<dbReference type="AlphaFoldDB" id="A0A0P0RMY2"/>
<dbReference type="InterPro" id="IPR016167">
    <property type="entry name" value="FAD-bd_PCMH_sub1"/>
</dbReference>
<gene>
    <name evidence="5" type="ORF">K788_0001306</name>
</gene>
<dbReference type="InterPro" id="IPR002346">
    <property type="entry name" value="Mopterin_DH_FAD-bd"/>
</dbReference>
<dbReference type="SUPFAM" id="SSF55447">
    <property type="entry name" value="CO dehydrogenase flavoprotein C-terminal domain-like"/>
    <property type="match status" value="1"/>
</dbReference>
<keyword evidence="2" id="KW-0274">FAD</keyword>
<name>A0A0P0RMY2_9BURK</name>
<evidence type="ECO:0000256" key="3">
    <source>
        <dbReference type="ARBA" id="ARBA00023002"/>
    </source>
</evidence>
<organism evidence="5 6">
    <name type="scientific">Paraburkholderia caribensis MBA4</name>
    <dbReference type="NCBI Taxonomy" id="1323664"/>
    <lineage>
        <taxon>Bacteria</taxon>
        <taxon>Pseudomonadati</taxon>
        <taxon>Pseudomonadota</taxon>
        <taxon>Betaproteobacteria</taxon>
        <taxon>Burkholderiales</taxon>
        <taxon>Burkholderiaceae</taxon>
        <taxon>Paraburkholderia</taxon>
    </lineage>
</organism>
<dbReference type="InterPro" id="IPR036683">
    <property type="entry name" value="CO_DH_flav_C_dom_sf"/>
</dbReference>
<keyword evidence="1" id="KW-0285">Flavoprotein</keyword>
<dbReference type="InterPro" id="IPR016166">
    <property type="entry name" value="FAD-bd_PCMH"/>
</dbReference>
<evidence type="ECO:0000256" key="2">
    <source>
        <dbReference type="ARBA" id="ARBA00022827"/>
    </source>
</evidence>
<evidence type="ECO:0000259" key="4">
    <source>
        <dbReference type="PROSITE" id="PS51387"/>
    </source>
</evidence>
<dbReference type="EC" id="1.3.99.8" evidence="5"/>
<dbReference type="GO" id="GO:0071949">
    <property type="term" value="F:FAD binding"/>
    <property type="evidence" value="ECO:0007669"/>
    <property type="project" value="InterPro"/>
</dbReference>
<dbReference type="Pfam" id="PF00941">
    <property type="entry name" value="FAD_binding_5"/>
    <property type="match status" value="1"/>
</dbReference>
<keyword evidence="3 5" id="KW-0560">Oxidoreductase</keyword>
<dbReference type="InterPro" id="IPR005107">
    <property type="entry name" value="CO_DH_flav_C"/>
</dbReference>
<dbReference type="Gene3D" id="3.30.390.50">
    <property type="entry name" value="CO dehydrogenase flavoprotein, C-terminal domain"/>
    <property type="match status" value="1"/>
</dbReference>
<dbReference type="PROSITE" id="PS51387">
    <property type="entry name" value="FAD_PCMH"/>
    <property type="match status" value="1"/>
</dbReference>
<geneLocation type="plasmid" evidence="6"/>
<protein>
    <submittedName>
        <fullName evidence="5">Carbon monoxide dehydrogenase medium chain</fullName>
        <ecNumber evidence="5">1.3.99.8</ecNumber>
    </submittedName>
</protein>
<dbReference type="Gene3D" id="3.30.465.10">
    <property type="match status" value="1"/>
</dbReference>
<evidence type="ECO:0000313" key="5">
    <source>
        <dbReference type="EMBL" id="ALL70353.1"/>
    </source>
</evidence>
<dbReference type="Proteomes" id="UP000019146">
    <property type="component" value="Plasmid unnamed"/>
</dbReference>
<dbReference type="InterPro" id="IPR051312">
    <property type="entry name" value="Diverse_Substr_Oxidored"/>
</dbReference>
<keyword evidence="5" id="KW-0614">Plasmid</keyword>
<accession>A0A0P0RMY2</accession>